<dbReference type="InterPro" id="IPR036291">
    <property type="entry name" value="NAD(P)-bd_dom_sf"/>
</dbReference>
<comment type="similarity">
    <text evidence="4 10">Belongs to the NAD(P)-dependent epimerase/dehydratase family.</text>
</comment>
<dbReference type="SUPFAM" id="SSF51735">
    <property type="entry name" value="NAD(P)-binding Rossmann-fold domains"/>
    <property type="match status" value="1"/>
</dbReference>
<dbReference type="AlphaFoldDB" id="A0AAU7CMU0"/>
<proteinExistence type="inferred from homology"/>
<dbReference type="EC" id="5.1.3.2" evidence="5 10"/>
<dbReference type="InterPro" id="IPR001509">
    <property type="entry name" value="Epimerase_deHydtase"/>
</dbReference>
<dbReference type="NCBIfam" id="TIGR01179">
    <property type="entry name" value="galE"/>
    <property type="match status" value="1"/>
</dbReference>
<comment type="catalytic activity">
    <reaction evidence="1 10">
        <text>UDP-alpha-D-glucose = UDP-alpha-D-galactose</text>
        <dbReference type="Rhea" id="RHEA:22168"/>
        <dbReference type="ChEBI" id="CHEBI:58885"/>
        <dbReference type="ChEBI" id="CHEBI:66914"/>
        <dbReference type="EC" id="5.1.3.2"/>
    </reaction>
</comment>
<sequence>MAILVVGGAGYIGSHTVRELEKAGQQVWVFDNLSQGHARAARSDRLIQGDLLDRAALDEALRGRGIDAVMHFAAFASVPESVAQPAKYYRNNVVGTLNLLDAMHAAGVSRIVFSSTAAVYGVPDVVPISEESPTQPINPYGFTKLAIERALADYAHAYGLGYAVLRYFNACGASSDATIGEDHTPETHLIPIILQVALGQRESLSIFGDDYPTPDGTCIRDYIHVEDLADAHVRALAKIEPGRGLTYNVGTGVGASVRGVLDAALRITGRPIPAVVFPRRPGDPPALVASSDAIQRDLGWSPRFTRIDDIVASAWKWHSTHPNGYASR</sequence>
<evidence type="ECO:0000256" key="8">
    <source>
        <dbReference type="ARBA" id="ARBA00023235"/>
    </source>
</evidence>
<keyword evidence="9 10" id="KW-0119">Carbohydrate metabolism</keyword>
<evidence type="ECO:0000256" key="6">
    <source>
        <dbReference type="ARBA" id="ARBA00018569"/>
    </source>
</evidence>
<dbReference type="InterPro" id="IPR005886">
    <property type="entry name" value="UDP_G4E"/>
</dbReference>
<reference evidence="12" key="1">
    <citation type="submission" date="2024-05" db="EMBL/GenBank/DDBJ databases">
        <title>Planctomycetes of the genus Singulisphaera possess chitinolytic capabilities.</title>
        <authorList>
            <person name="Ivanova A."/>
        </authorList>
    </citation>
    <scope>NUCLEOTIDE SEQUENCE</scope>
    <source>
        <strain evidence="12">Ch08T</strain>
    </source>
</reference>
<comment type="subunit">
    <text evidence="10">Homodimer.</text>
</comment>
<keyword evidence="8 10" id="KW-0413">Isomerase</keyword>
<dbReference type="EMBL" id="CP155447">
    <property type="protein sequence ID" value="XBH06313.1"/>
    <property type="molecule type" value="Genomic_DNA"/>
</dbReference>
<evidence type="ECO:0000313" key="12">
    <source>
        <dbReference type="EMBL" id="XBH06313.1"/>
    </source>
</evidence>
<name>A0AAU7CMU0_9BACT</name>
<dbReference type="PANTHER" id="PTHR43725:SF53">
    <property type="entry name" value="UDP-ARABINOSE 4-EPIMERASE 1"/>
    <property type="match status" value="1"/>
</dbReference>
<evidence type="ECO:0000256" key="2">
    <source>
        <dbReference type="ARBA" id="ARBA00001911"/>
    </source>
</evidence>
<feature type="domain" description="NAD-dependent epimerase/dehydratase" evidence="11">
    <location>
        <begin position="3"/>
        <end position="250"/>
    </location>
</feature>
<evidence type="ECO:0000256" key="9">
    <source>
        <dbReference type="ARBA" id="ARBA00023277"/>
    </source>
</evidence>
<dbReference type="Pfam" id="PF01370">
    <property type="entry name" value="Epimerase"/>
    <property type="match status" value="1"/>
</dbReference>
<evidence type="ECO:0000256" key="1">
    <source>
        <dbReference type="ARBA" id="ARBA00000083"/>
    </source>
</evidence>
<comment type="pathway">
    <text evidence="3 10">Carbohydrate metabolism; galactose metabolism.</text>
</comment>
<dbReference type="Gene3D" id="3.40.50.720">
    <property type="entry name" value="NAD(P)-binding Rossmann-like Domain"/>
    <property type="match status" value="1"/>
</dbReference>
<accession>A0AAU7CMU0</accession>
<evidence type="ECO:0000256" key="3">
    <source>
        <dbReference type="ARBA" id="ARBA00004947"/>
    </source>
</evidence>
<organism evidence="12">
    <name type="scientific">Singulisphaera sp. Ch08</name>
    <dbReference type="NCBI Taxonomy" id="3120278"/>
    <lineage>
        <taxon>Bacteria</taxon>
        <taxon>Pseudomonadati</taxon>
        <taxon>Planctomycetota</taxon>
        <taxon>Planctomycetia</taxon>
        <taxon>Isosphaerales</taxon>
        <taxon>Isosphaeraceae</taxon>
        <taxon>Singulisphaera</taxon>
    </lineage>
</organism>
<evidence type="ECO:0000256" key="5">
    <source>
        <dbReference type="ARBA" id="ARBA00013189"/>
    </source>
</evidence>
<protein>
    <recommendedName>
        <fullName evidence="6 10">UDP-glucose 4-epimerase</fullName>
        <ecNumber evidence="5 10">5.1.3.2</ecNumber>
    </recommendedName>
</protein>
<dbReference type="RefSeq" id="WP_406699164.1">
    <property type="nucleotide sequence ID" value="NZ_CP155447.1"/>
</dbReference>
<evidence type="ECO:0000256" key="4">
    <source>
        <dbReference type="ARBA" id="ARBA00007637"/>
    </source>
</evidence>
<dbReference type="PANTHER" id="PTHR43725">
    <property type="entry name" value="UDP-GLUCOSE 4-EPIMERASE"/>
    <property type="match status" value="1"/>
</dbReference>
<evidence type="ECO:0000256" key="10">
    <source>
        <dbReference type="RuleBase" id="RU366046"/>
    </source>
</evidence>
<evidence type="ECO:0000259" key="11">
    <source>
        <dbReference type="Pfam" id="PF01370"/>
    </source>
</evidence>
<dbReference type="GO" id="GO:0033499">
    <property type="term" value="P:galactose catabolic process via UDP-galactose, Leloir pathway"/>
    <property type="evidence" value="ECO:0007669"/>
    <property type="project" value="TreeGrafter"/>
</dbReference>
<dbReference type="GO" id="GO:0003978">
    <property type="term" value="F:UDP-glucose 4-epimerase activity"/>
    <property type="evidence" value="ECO:0007669"/>
    <property type="project" value="UniProtKB-UniRule"/>
</dbReference>
<evidence type="ECO:0000256" key="7">
    <source>
        <dbReference type="ARBA" id="ARBA00023027"/>
    </source>
</evidence>
<keyword evidence="7 10" id="KW-0520">NAD</keyword>
<comment type="cofactor">
    <cofactor evidence="2 10">
        <name>NAD(+)</name>
        <dbReference type="ChEBI" id="CHEBI:57540"/>
    </cofactor>
</comment>
<dbReference type="Gene3D" id="3.90.25.10">
    <property type="entry name" value="UDP-galactose 4-epimerase, domain 1"/>
    <property type="match status" value="1"/>
</dbReference>
<dbReference type="CDD" id="cd05247">
    <property type="entry name" value="UDP_G4E_1_SDR_e"/>
    <property type="match status" value="1"/>
</dbReference>
<gene>
    <name evidence="12" type="primary">galE</name>
    <name evidence="12" type="ORF">V5E97_09825</name>
</gene>